<dbReference type="EMBL" id="KZ663559">
    <property type="protein sequence ID" value="PPS11683.1"/>
    <property type="molecule type" value="Genomic_DNA"/>
</dbReference>
<dbReference type="Proteomes" id="UP000239757">
    <property type="component" value="Unassembled WGS sequence"/>
</dbReference>
<evidence type="ECO:0000313" key="1">
    <source>
        <dbReference type="EMBL" id="PPS11683.1"/>
    </source>
</evidence>
<name>A0A2P5Y7Y2_GOSBA</name>
<proteinExistence type="predicted"/>
<protein>
    <submittedName>
        <fullName evidence="1">Uncharacterized protein</fullName>
    </submittedName>
</protein>
<accession>A0A2P5Y7Y2</accession>
<evidence type="ECO:0000313" key="2">
    <source>
        <dbReference type="Proteomes" id="UP000239757"/>
    </source>
</evidence>
<sequence length="203" mass="22023">MVRVFTAPGVAWVLVALVALLLGLCPPLVIHQKMFIVNPSTKKVRFKDSEPISDVEMVVESTLAPTLSWKDMVLGKGFTKSKGSSNVHSTDGNFSLLEGDVKKSLINANSSKEKDLVTKNSRAFDGSMAGTDEYDLWMFIITNNGLNCLDEQSDRQNIGSNGSLGLDGVSNDPLECGNTYGSLDSDVGDKVASINFNLTFEYF</sequence>
<dbReference type="AlphaFoldDB" id="A0A2P5Y7Y2"/>
<organism evidence="1 2">
    <name type="scientific">Gossypium barbadense</name>
    <name type="common">Sea Island cotton</name>
    <name type="synonym">Hibiscus barbadensis</name>
    <dbReference type="NCBI Taxonomy" id="3634"/>
    <lineage>
        <taxon>Eukaryota</taxon>
        <taxon>Viridiplantae</taxon>
        <taxon>Streptophyta</taxon>
        <taxon>Embryophyta</taxon>
        <taxon>Tracheophyta</taxon>
        <taxon>Spermatophyta</taxon>
        <taxon>Magnoliopsida</taxon>
        <taxon>eudicotyledons</taxon>
        <taxon>Gunneridae</taxon>
        <taxon>Pentapetalae</taxon>
        <taxon>rosids</taxon>
        <taxon>malvids</taxon>
        <taxon>Malvales</taxon>
        <taxon>Malvaceae</taxon>
        <taxon>Malvoideae</taxon>
        <taxon>Gossypium</taxon>
    </lineage>
</organism>
<gene>
    <name evidence="1" type="ORF">GOBAR_AA08953</name>
</gene>
<reference evidence="1 2" key="1">
    <citation type="submission" date="2015-01" db="EMBL/GenBank/DDBJ databases">
        <title>Genome of allotetraploid Gossypium barbadense reveals genomic plasticity and fiber elongation in cotton evolution.</title>
        <authorList>
            <person name="Chen X."/>
            <person name="Liu X."/>
            <person name="Zhao B."/>
            <person name="Zheng H."/>
            <person name="Hu Y."/>
            <person name="Lu G."/>
            <person name="Yang C."/>
            <person name="Chen J."/>
            <person name="Shan C."/>
            <person name="Zhang L."/>
            <person name="Zhou Y."/>
            <person name="Wang L."/>
            <person name="Guo W."/>
            <person name="Bai Y."/>
            <person name="Ruan J."/>
            <person name="Shangguan X."/>
            <person name="Mao Y."/>
            <person name="Jiang J."/>
            <person name="Zhu Y."/>
            <person name="Lei J."/>
            <person name="Kang H."/>
            <person name="Chen S."/>
            <person name="He X."/>
            <person name="Wang R."/>
            <person name="Wang Y."/>
            <person name="Chen J."/>
            <person name="Wang L."/>
            <person name="Yu S."/>
            <person name="Wang B."/>
            <person name="Wei J."/>
            <person name="Song S."/>
            <person name="Lu X."/>
            <person name="Gao Z."/>
            <person name="Gu W."/>
            <person name="Deng X."/>
            <person name="Ma D."/>
            <person name="Wang S."/>
            <person name="Liang W."/>
            <person name="Fang L."/>
            <person name="Cai C."/>
            <person name="Zhu X."/>
            <person name="Zhou B."/>
            <person name="Zhang Y."/>
            <person name="Chen Z."/>
            <person name="Xu S."/>
            <person name="Zhu R."/>
            <person name="Wang S."/>
            <person name="Zhang T."/>
            <person name="Zhao G."/>
        </authorList>
    </citation>
    <scope>NUCLEOTIDE SEQUENCE [LARGE SCALE GENOMIC DNA]</scope>
    <source>
        <strain evidence="2">cv. Xinhai21</strain>
        <tissue evidence="1">Leaf</tissue>
    </source>
</reference>